<gene>
    <name evidence="4" type="ORF">M011DRAFT_372019</name>
</gene>
<keyword evidence="2" id="KW-0812">Transmembrane</keyword>
<feature type="region of interest" description="Disordered" evidence="1">
    <location>
        <begin position="18"/>
        <end position="40"/>
    </location>
</feature>
<sequence length="148" mass="15637">LLSTVVPLLVLAQGAHAQAPASPGYNGGEDTPMDPDDAGAEGATKGAFSISKGGLAAIIAVAVVVAVAGIVSAVLFWLAKKRQWDVRQSIRRASRRITGRAVEPSKRQNRRTGVRLDSPPPRKNLRPERDVEKALPSQHGKVTTTISS</sequence>
<dbReference type="EMBL" id="MU006583">
    <property type="protein sequence ID" value="KAF2745364.1"/>
    <property type="molecule type" value="Genomic_DNA"/>
</dbReference>
<keyword evidence="3" id="KW-0732">Signal</keyword>
<name>A0A6A6V6L8_9PLEO</name>
<proteinExistence type="predicted"/>
<feature type="non-terminal residue" evidence="4">
    <location>
        <position position="1"/>
    </location>
</feature>
<evidence type="ECO:0008006" key="6">
    <source>
        <dbReference type="Google" id="ProtNLM"/>
    </source>
</evidence>
<accession>A0A6A6V6L8</accession>
<dbReference type="OrthoDB" id="5425637at2759"/>
<evidence type="ECO:0000256" key="1">
    <source>
        <dbReference type="SAM" id="MobiDB-lite"/>
    </source>
</evidence>
<evidence type="ECO:0000256" key="3">
    <source>
        <dbReference type="SAM" id="SignalP"/>
    </source>
</evidence>
<reference evidence="4" key="1">
    <citation type="journal article" date="2020" name="Stud. Mycol.">
        <title>101 Dothideomycetes genomes: a test case for predicting lifestyles and emergence of pathogens.</title>
        <authorList>
            <person name="Haridas S."/>
            <person name="Albert R."/>
            <person name="Binder M."/>
            <person name="Bloem J."/>
            <person name="Labutti K."/>
            <person name="Salamov A."/>
            <person name="Andreopoulos B."/>
            <person name="Baker S."/>
            <person name="Barry K."/>
            <person name="Bills G."/>
            <person name="Bluhm B."/>
            <person name="Cannon C."/>
            <person name="Castanera R."/>
            <person name="Culley D."/>
            <person name="Daum C."/>
            <person name="Ezra D."/>
            <person name="Gonzalez J."/>
            <person name="Henrissat B."/>
            <person name="Kuo A."/>
            <person name="Liang C."/>
            <person name="Lipzen A."/>
            <person name="Lutzoni F."/>
            <person name="Magnuson J."/>
            <person name="Mondo S."/>
            <person name="Nolan M."/>
            <person name="Ohm R."/>
            <person name="Pangilinan J."/>
            <person name="Park H.-J."/>
            <person name="Ramirez L."/>
            <person name="Alfaro M."/>
            <person name="Sun H."/>
            <person name="Tritt A."/>
            <person name="Yoshinaga Y."/>
            <person name="Zwiers L.-H."/>
            <person name="Turgeon B."/>
            <person name="Goodwin S."/>
            <person name="Spatafora J."/>
            <person name="Crous P."/>
            <person name="Grigoriev I."/>
        </authorList>
    </citation>
    <scope>NUCLEOTIDE SEQUENCE</scope>
    <source>
        <strain evidence="4">CBS 119925</strain>
    </source>
</reference>
<organism evidence="4 5">
    <name type="scientific">Sporormia fimetaria CBS 119925</name>
    <dbReference type="NCBI Taxonomy" id="1340428"/>
    <lineage>
        <taxon>Eukaryota</taxon>
        <taxon>Fungi</taxon>
        <taxon>Dikarya</taxon>
        <taxon>Ascomycota</taxon>
        <taxon>Pezizomycotina</taxon>
        <taxon>Dothideomycetes</taxon>
        <taxon>Pleosporomycetidae</taxon>
        <taxon>Pleosporales</taxon>
        <taxon>Sporormiaceae</taxon>
        <taxon>Sporormia</taxon>
    </lineage>
</organism>
<evidence type="ECO:0000313" key="5">
    <source>
        <dbReference type="Proteomes" id="UP000799440"/>
    </source>
</evidence>
<feature type="transmembrane region" description="Helical" evidence="2">
    <location>
        <begin position="55"/>
        <end position="79"/>
    </location>
</feature>
<protein>
    <recommendedName>
        <fullName evidence="6">Mid2 domain-containing protein</fullName>
    </recommendedName>
</protein>
<feature type="signal peptide" evidence="3">
    <location>
        <begin position="1"/>
        <end position="17"/>
    </location>
</feature>
<feature type="non-terminal residue" evidence="4">
    <location>
        <position position="148"/>
    </location>
</feature>
<evidence type="ECO:0000313" key="4">
    <source>
        <dbReference type="EMBL" id="KAF2745364.1"/>
    </source>
</evidence>
<dbReference type="AlphaFoldDB" id="A0A6A6V6L8"/>
<feature type="region of interest" description="Disordered" evidence="1">
    <location>
        <begin position="97"/>
        <end position="148"/>
    </location>
</feature>
<keyword evidence="2" id="KW-1133">Transmembrane helix</keyword>
<evidence type="ECO:0000256" key="2">
    <source>
        <dbReference type="SAM" id="Phobius"/>
    </source>
</evidence>
<feature type="chain" id="PRO_5025399403" description="Mid2 domain-containing protein" evidence="3">
    <location>
        <begin position="18"/>
        <end position="148"/>
    </location>
</feature>
<dbReference type="Proteomes" id="UP000799440">
    <property type="component" value="Unassembled WGS sequence"/>
</dbReference>
<keyword evidence="2" id="KW-0472">Membrane</keyword>
<keyword evidence="5" id="KW-1185">Reference proteome</keyword>